<dbReference type="GO" id="GO:0002376">
    <property type="term" value="P:immune system process"/>
    <property type="evidence" value="ECO:0007669"/>
    <property type="project" value="UniProtKB-KW"/>
</dbReference>
<evidence type="ECO:0000259" key="4">
    <source>
        <dbReference type="PROSITE" id="PS50835"/>
    </source>
</evidence>
<name>D2HP20_AILME</name>
<dbReference type="InterPro" id="IPR050413">
    <property type="entry name" value="TCR_beta_variable"/>
</dbReference>
<protein>
    <recommendedName>
        <fullName evidence="4">Ig-like domain-containing protein</fullName>
    </recommendedName>
</protein>
<evidence type="ECO:0000256" key="2">
    <source>
        <dbReference type="ARBA" id="ARBA00022859"/>
    </source>
</evidence>
<dbReference type="InterPro" id="IPR013783">
    <property type="entry name" value="Ig-like_fold"/>
</dbReference>
<reference evidence="5" key="1">
    <citation type="journal article" date="2010" name="Nature">
        <title>The sequence and de novo assembly of the giant panda genome.</title>
        <authorList>
            <person name="Li R."/>
            <person name="Fan W."/>
            <person name="Tian G."/>
            <person name="Zhu H."/>
            <person name="He L."/>
            <person name="Cai J."/>
            <person name="Huang Q."/>
            <person name="Cai Q."/>
            <person name="Li B."/>
            <person name="Bai Y."/>
            <person name="Zhang Z."/>
            <person name="Zhang Y."/>
            <person name="Wang W."/>
            <person name="Li J."/>
            <person name="Wei F."/>
            <person name="Li H."/>
            <person name="Jian M."/>
            <person name="Li J."/>
            <person name="Zhang Z."/>
            <person name="Nielsen R."/>
            <person name="Li D."/>
            <person name="Gu W."/>
            <person name="Yang Z."/>
            <person name="Xuan Z."/>
            <person name="Ryder O.A."/>
            <person name="Leung F.C."/>
            <person name="Zhou Y."/>
            <person name="Cao J."/>
            <person name="Sun X."/>
            <person name="Fu Y."/>
            <person name="Fang X."/>
            <person name="Guo X."/>
            <person name="Wang B."/>
            <person name="Hou R."/>
            <person name="Shen F."/>
            <person name="Mu B."/>
            <person name="Ni P."/>
            <person name="Lin R."/>
            <person name="Qian W."/>
            <person name="Wang G."/>
            <person name="Yu C."/>
            <person name="Nie W."/>
            <person name="Wang J."/>
            <person name="Wu Z."/>
            <person name="Liang H."/>
            <person name="Min J."/>
            <person name="Wu Q."/>
            <person name="Cheng S."/>
            <person name="Ruan J."/>
            <person name="Wang M."/>
            <person name="Shi Z."/>
            <person name="Wen M."/>
            <person name="Liu B."/>
            <person name="Ren X."/>
            <person name="Zheng H."/>
            <person name="Dong D."/>
            <person name="Cook K."/>
            <person name="Shan G."/>
            <person name="Zhang H."/>
            <person name="Kosiol C."/>
            <person name="Xie X."/>
            <person name="Lu Z."/>
            <person name="Zheng H."/>
            <person name="Li Y."/>
            <person name="Steiner C.C."/>
            <person name="Lam T.T."/>
            <person name="Lin S."/>
            <person name="Zhang Q."/>
            <person name="Li G."/>
            <person name="Tian J."/>
            <person name="Gong T."/>
            <person name="Liu H."/>
            <person name="Zhang D."/>
            <person name="Fang L."/>
            <person name="Ye C."/>
            <person name="Zhang J."/>
            <person name="Hu W."/>
            <person name="Xu A."/>
            <person name="Ren Y."/>
            <person name="Zhang G."/>
            <person name="Bruford M.W."/>
            <person name="Li Q."/>
            <person name="Ma L."/>
            <person name="Guo Y."/>
            <person name="An N."/>
            <person name="Hu Y."/>
            <person name="Zheng Y."/>
            <person name="Shi Y."/>
            <person name="Li Z."/>
            <person name="Liu Q."/>
            <person name="Chen Y."/>
            <person name="Zhao J."/>
            <person name="Qu N."/>
            <person name="Zhao S."/>
            <person name="Tian F."/>
            <person name="Wang X."/>
            <person name="Wang H."/>
            <person name="Xu L."/>
            <person name="Liu X."/>
            <person name="Vinar T."/>
            <person name="Wang Y."/>
            <person name="Lam T.W."/>
            <person name="Yiu S.M."/>
            <person name="Liu S."/>
            <person name="Zhang H."/>
            <person name="Li D."/>
            <person name="Huang Y."/>
            <person name="Wang X."/>
            <person name="Yang G."/>
            <person name="Jiang Z."/>
            <person name="Wang J."/>
            <person name="Qin N."/>
            <person name="Li L."/>
            <person name="Li J."/>
            <person name="Bolund L."/>
            <person name="Kristiansen K."/>
            <person name="Wong G.K."/>
            <person name="Olson M."/>
            <person name="Zhang X."/>
            <person name="Li S."/>
            <person name="Yang H."/>
            <person name="Wang J."/>
            <person name="Wang J."/>
        </authorList>
    </citation>
    <scope>NUCLEOTIDE SEQUENCE [LARGE SCALE GENOMIC DNA]</scope>
</reference>
<dbReference type="PANTHER" id="PTHR23268">
    <property type="entry name" value="T-CELL RECEPTOR BETA CHAIN"/>
    <property type="match status" value="1"/>
</dbReference>
<dbReference type="GO" id="GO:0005886">
    <property type="term" value="C:plasma membrane"/>
    <property type="evidence" value="ECO:0007669"/>
    <property type="project" value="TreeGrafter"/>
</dbReference>
<accession>D2HP20</accession>
<dbReference type="InParanoid" id="D2HP20"/>
<dbReference type="EMBL" id="GL193114">
    <property type="protein sequence ID" value="EFB18054.1"/>
    <property type="molecule type" value="Genomic_DNA"/>
</dbReference>
<dbReference type="InterPro" id="IPR036179">
    <property type="entry name" value="Ig-like_dom_sf"/>
</dbReference>
<dbReference type="Gene3D" id="2.60.40.10">
    <property type="entry name" value="Immunoglobulins"/>
    <property type="match status" value="1"/>
</dbReference>
<evidence type="ECO:0000313" key="5">
    <source>
        <dbReference type="EMBL" id="EFB18054.1"/>
    </source>
</evidence>
<feature type="domain" description="Ig-like" evidence="4">
    <location>
        <begin position="18"/>
        <end position="120"/>
    </location>
</feature>
<dbReference type="PANTHER" id="PTHR23268:SF42">
    <property type="entry name" value="T CELL RECEPTOR BETA VARIABLE 10-1-RELATED"/>
    <property type="match status" value="1"/>
</dbReference>
<dbReference type="SMART" id="SM00406">
    <property type="entry name" value="IGv"/>
    <property type="match status" value="1"/>
</dbReference>
<organism evidence="5">
    <name type="scientific">Ailuropoda melanoleuca</name>
    <name type="common">Giant panda</name>
    <dbReference type="NCBI Taxonomy" id="9646"/>
    <lineage>
        <taxon>Eukaryota</taxon>
        <taxon>Metazoa</taxon>
        <taxon>Chordata</taxon>
        <taxon>Craniata</taxon>
        <taxon>Vertebrata</taxon>
        <taxon>Euteleostomi</taxon>
        <taxon>Mammalia</taxon>
        <taxon>Eutheria</taxon>
        <taxon>Laurasiatheria</taxon>
        <taxon>Carnivora</taxon>
        <taxon>Caniformia</taxon>
        <taxon>Ursidae</taxon>
        <taxon>Ailuropoda</taxon>
    </lineage>
</organism>
<sequence length="252" mass="27522">MSLNLFCVTLCLLGAAGPMDAVITQTPRYQIIQIGTKMTLECSQDMNHFAMFWYRQDPGQGLRLIHYSSGVTGTAKENVAEGYSVSRNKQEHFSLTLESAGTNQTSVYLCASSPLKAGVTQTPRHPIKAKGQQVTLRCSPISGGPVYVGINRPQMPWMPKLSRPQDNKNRTEGDIEMLVTAVHGYIRIGVNRTPNWCVPDLRVLSKSSHPIVTSPAQTGHQKPCVGSSLVREDAVPAWGPSSSSPRFRGSVI</sequence>
<feature type="chain" id="PRO_5003031443" description="Ig-like domain-containing protein" evidence="3">
    <location>
        <begin position="22"/>
        <end position="252"/>
    </location>
</feature>
<keyword evidence="1 3" id="KW-0732">Signal</keyword>
<dbReference type="PROSITE" id="PS50835">
    <property type="entry name" value="IG_LIKE"/>
    <property type="match status" value="1"/>
</dbReference>
<feature type="signal peptide" evidence="3">
    <location>
        <begin position="1"/>
        <end position="21"/>
    </location>
</feature>
<evidence type="ECO:0000256" key="1">
    <source>
        <dbReference type="ARBA" id="ARBA00022729"/>
    </source>
</evidence>
<dbReference type="Pfam" id="PF07686">
    <property type="entry name" value="V-set"/>
    <property type="match status" value="1"/>
</dbReference>
<dbReference type="SUPFAM" id="SSF48726">
    <property type="entry name" value="Immunoglobulin"/>
    <property type="match status" value="1"/>
</dbReference>
<dbReference type="InterPro" id="IPR007110">
    <property type="entry name" value="Ig-like_dom"/>
</dbReference>
<proteinExistence type="predicted"/>
<gene>
    <name evidence="5" type="ORF">PANDA_013490</name>
</gene>
<dbReference type="GO" id="GO:0007166">
    <property type="term" value="P:cell surface receptor signaling pathway"/>
    <property type="evidence" value="ECO:0007669"/>
    <property type="project" value="TreeGrafter"/>
</dbReference>
<dbReference type="InterPro" id="IPR013106">
    <property type="entry name" value="Ig_V-set"/>
</dbReference>
<evidence type="ECO:0000256" key="3">
    <source>
        <dbReference type="SAM" id="SignalP"/>
    </source>
</evidence>
<dbReference type="AlphaFoldDB" id="D2HP20"/>
<keyword evidence="2" id="KW-0391">Immunity</keyword>